<evidence type="ECO:0000256" key="3">
    <source>
        <dbReference type="ARBA" id="ARBA00023295"/>
    </source>
</evidence>
<dbReference type="GO" id="GO:0005975">
    <property type="term" value="P:carbohydrate metabolic process"/>
    <property type="evidence" value="ECO:0007669"/>
    <property type="project" value="InterPro"/>
</dbReference>
<evidence type="ECO:0000259" key="6">
    <source>
        <dbReference type="Pfam" id="PF21365"/>
    </source>
</evidence>
<evidence type="ECO:0000256" key="1">
    <source>
        <dbReference type="ARBA" id="ARBA00007806"/>
    </source>
</evidence>
<organism evidence="7 8">
    <name type="scientific">Candidatus Eisenbergiella pullistercoris</name>
    <dbReference type="NCBI Taxonomy" id="2838555"/>
    <lineage>
        <taxon>Bacteria</taxon>
        <taxon>Bacillati</taxon>
        <taxon>Bacillota</taxon>
        <taxon>Clostridia</taxon>
        <taxon>Lachnospirales</taxon>
        <taxon>Lachnospiraceae</taxon>
        <taxon>Eisenbergiella</taxon>
    </lineage>
</organism>
<dbReference type="Proteomes" id="UP000824007">
    <property type="component" value="Unassembled WGS sequence"/>
</dbReference>
<comment type="similarity">
    <text evidence="1 4">Belongs to the glycosyl hydrolase 31 family.</text>
</comment>
<dbReference type="AlphaFoldDB" id="A0A9D2C6A4"/>
<dbReference type="InterPro" id="IPR050985">
    <property type="entry name" value="Alpha-glycosidase_related"/>
</dbReference>
<name>A0A9D2C6A4_9FIRM</name>
<dbReference type="InterPro" id="IPR048395">
    <property type="entry name" value="Glyco_hydro_31_C"/>
</dbReference>
<dbReference type="SUPFAM" id="SSF51445">
    <property type="entry name" value="(Trans)glycosidases"/>
    <property type="match status" value="1"/>
</dbReference>
<keyword evidence="3 4" id="KW-0326">Glycosidase</keyword>
<comment type="caution">
    <text evidence="7">The sequence shown here is derived from an EMBL/GenBank/DDBJ whole genome shotgun (WGS) entry which is preliminary data.</text>
</comment>
<evidence type="ECO:0000259" key="5">
    <source>
        <dbReference type="Pfam" id="PF01055"/>
    </source>
</evidence>
<evidence type="ECO:0000256" key="4">
    <source>
        <dbReference type="RuleBase" id="RU361185"/>
    </source>
</evidence>
<evidence type="ECO:0000256" key="2">
    <source>
        <dbReference type="ARBA" id="ARBA00022801"/>
    </source>
</evidence>
<dbReference type="CDD" id="cd06592">
    <property type="entry name" value="GH31_NET37"/>
    <property type="match status" value="1"/>
</dbReference>
<feature type="domain" description="Glycosyl hydrolase family 31 C-terminal" evidence="6">
    <location>
        <begin position="422"/>
        <end position="497"/>
    </location>
</feature>
<dbReference type="PANTHER" id="PTHR43053">
    <property type="entry name" value="GLYCOSIDASE FAMILY 31"/>
    <property type="match status" value="1"/>
</dbReference>
<evidence type="ECO:0000313" key="7">
    <source>
        <dbReference type="EMBL" id="HIY59171.1"/>
    </source>
</evidence>
<dbReference type="SUPFAM" id="SSF51011">
    <property type="entry name" value="Glycosyl hydrolase domain"/>
    <property type="match status" value="1"/>
</dbReference>
<feature type="domain" description="Glycoside hydrolase family 31 TIM barrel" evidence="5">
    <location>
        <begin position="121"/>
        <end position="388"/>
    </location>
</feature>
<accession>A0A9D2C6A4</accession>
<dbReference type="PANTHER" id="PTHR43053:SF4">
    <property type="entry name" value="MYOGENESIS-REGULATING GLYCOSIDASE"/>
    <property type="match status" value="1"/>
</dbReference>
<dbReference type="Gene3D" id="3.20.20.80">
    <property type="entry name" value="Glycosidases"/>
    <property type="match status" value="1"/>
</dbReference>
<dbReference type="InterPro" id="IPR000322">
    <property type="entry name" value="Glyco_hydro_31_TIM"/>
</dbReference>
<gene>
    <name evidence="7" type="ORF">H9831_00580</name>
</gene>
<dbReference type="GO" id="GO:0004553">
    <property type="term" value="F:hydrolase activity, hydrolyzing O-glycosyl compounds"/>
    <property type="evidence" value="ECO:0007669"/>
    <property type="project" value="InterPro"/>
</dbReference>
<dbReference type="InterPro" id="IPR017853">
    <property type="entry name" value="GH"/>
</dbReference>
<proteinExistence type="inferred from homology"/>
<evidence type="ECO:0000313" key="8">
    <source>
        <dbReference type="Proteomes" id="UP000824007"/>
    </source>
</evidence>
<dbReference type="EMBL" id="DXDD01000005">
    <property type="protein sequence ID" value="HIY59171.1"/>
    <property type="molecule type" value="Genomic_DNA"/>
</dbReference>
<reference evidence="7" key="1">
    <citation type="journal article" date="2021" name="PeerJ">
        <title>Extensive microbial diversity within the chicken gut microbiome revealed by metagenomics and culture.</title>
        <authorList>
            <person name="Gilroy R."/>
            <person name="Ravi A."/>
            <person name="Getino M."/>
            <person name="Pursley I."/>
            <person name="Horton D.L."/>
            <person name="Alikhan N.F."/>
            <person name="Baker D."/>
            <person name="Gharbi K."/>
            <person name="Hall N."/>
            <person name="Watson M."/>
            <person name="Adriaenssens E.M."/>
            <person name="Foster-Nyarko E."/>
            <person name="Jarju S."/>
            <person name="Secka A."/>
            <person name="Antonio M."/>
            <person name="Oren A."/>
            <person name="Chaudhuri R.R."/>
            <person name="La Ragione R."/>
            <person name="Hildebrand F."/>
            <person name="Pallen M.J."/>
        </authorList>
    </citation>
    <scope>NUCLEOTIDE SEQUENCE</scope>
    <source>
        <strain evidence="7">ChiSxjej3B15-24422</strain>
    </source>
</reference>
<protein>
    <submittedName>
        <fullName evidence="7">Glycoside hydrolase family 31 protein</fullName>
    </submittedName>
</protein>
<reference evidence="7" key="2">
    <citation type="submission" date="2021-04" db="EMBL/GenBank/DDBJ databases">
        <authorList>
            <person name="Gilroy R."/>
        </authorList>
    </citation>
    <scope>NUCLEOTIDE SEQUENCE</scope>
    <source>
        <strain evidence="7">ChiSxjej3B15-24422</strain>
    </source>
</reference>
<keyword evidence="2 4" id="KW-0378">Hydrolase</keyword>
<sequence>MKLQILENEYWWGGIVHEGIRMPFGREDSGVLDFREQATQNQVTPLLLSSAGRYVWGEKPFAAVFENGSIRIDGEAALREGYENLRGAYMAAMRAHFPFTGEEAEPLFFTKPQYNTWIELMYDQTQEGILRYAEGILEHGMPAGILMIDEGWAEDYGRFAFRAGAFPDPKGMMERLHQMGFRLMLWITPYISPDCAAFRELEPKGYLLKDAAGETAVRRWWNGFSAILDLTNPDCAAWFEGKLRGLMEEYGVDGFKFDGGDGYMYRDDDRSFCPVSAWEQVKTYGMFGKRFPFNEFRAGWNLGGQPLIMRLADKLHSWDRDGLNMLLPNSLVQSLFGYAYHCPDMIGGGEYTSFRENASHLDTELVVRYAQAAALCPMMQFSAAPWRILDEERFEIVRQAALLHESFGSYIAGLAKNAAHTGEPILRHMAWEFPGQGMERISDQFMLGSEILAAPVLKKGERSRPVKLPEGLWEDEAGRLWKGGRTVCADAPLEKLIWFRKK</sequence>
<dbReference type="Pfam" id="PF21365">
    <property type="entry name" value="Glyco_hydro_31_3rd"/>
    <property type="match status" value="1"/>
</dbReference>
<dbReference type="Gene3D" id="2.60.40.1180">
    <property type="entry name" value="Golgi alpha-mannosidase II"/>
    <property type="match status" value="1"/>
</dbReference>
<dbReference type="Pfam" id="PF01055">
    <property type="entry name" value="Glyco_hydro_31_2nd"/>
    <property type="match status" value="1"/>
</dbReference>
<dbReference type="InterPro" id="IPR013780">
    <property type="entry name" value="Glyco_hydro_b"/>
</dbReference>